<keyword evidence="3" id="KW-0456">Lyase</keyword>
<dbReference type="AlphaFoldDB" id="A0A840U472"/>
<gene>
    <name evidence="3" type="ORF">HNR38_000986</name>
</gene>
<dbReference type="RefSeq" id="WP_183700374.1">
    <property type="nucleotide sequence ID" value="NZ_JACHFE010000002.1"/>
</dbReference>
<dbReference type="Pfam" id="PF02627">
    <property type="entry name" value="CMD"/>
    <property type="match status" value="2"/>
</dbReference>
<dbReference type="SUPFAM" id="SSF69118">
    <property type="entry name" value="AhpD-like"/>
    <property type="match status" value="1"/>
</dbReference>
<dbReference type="InterPro" id="IPR003779">
    <property type="entry name" value="CMD-like"/>
</dbReference>
<feature type="domain" description="Carboxymuconolactone decarboxylase-like" evidence="2">
    <location>
        <begin position="47"/>
        <end position="130"/>
    </location>
</feature>
<name>A0A840U472_9GAMM</name>
<evidence type="ECO:0000259" key="2">
    <source>
        <dbReference type="Pfam" id="PF02627"/>
    </source>
</evidence>
<feature type="signal peptide" evidence="1">
    <location>
        <begin position="1"/>
        <end position="21"/>
    </location>
</feature>
<protein>
    <submittedName>
        <fullName evidence="3">4-carboxymuconolactone decarboxylase</fullName>
        <ecNumber evidence="3">4.1.1.44</ecNumber>
    </submittedName>
</protein>
<dbReference type="EC" id="4.1.1.44" evidence="3"/>
<feature type="chain" id="PRO_5032833649" evidence="1">
    <location>
        <begin position="22"/>
        <end position="265"/>
    </location>
</feature>
<dbReference type="InterPro" id="IPR052512">
    <property type="entry name" value="4CMD/NDH-1_regulator"/>
</dbReference>
<dbReference type="GO" id="GO:0051920">
    <property type="term" value="F:peroxiredoxin activity"/>
    <property type="evidence" value="ECO:0007669"/>
    <property type="project" value="InterPro"/>
</dbReference>
<dbReference type="Proteomes" id="UP000591735">
    <property type="component" value="Unassembled WGS sequence"/>
</dbReference>
<organism evidence="3 4">
    <name type="scientific">Marinobacter oulmenensis</name>
    <dbReference type="NCBI Taxonomy" id="643747"/>
    <lineage>
        <taxon>Bacteria</taxon>
        <taxon>Pseudomonadati</taxon>
        <taxon>Pseudomonadota</taxon>
        <taxon>Gammaproteobacteria</taxon>
        <taxon>Pseudomonadales</taxon>
        <taxon>Marinobacteraceae</taxon>
        <taxon>Marinobacter</taxon>
    </lineage>
</organism>
<keyword evidence="4" id="KW-1185">Reference proteome</keyword>
<evidence type="ECO:0000256" key="1">
    <source>
        <dbReference type="SAM" id="SignalP"/>
    </source>
</evidence>
<dbReference type="PANTHER" id="PTHR33570">
    <property type="entry name" value="4-CARBOXYMUCONOLACTONE DECARBOXYLASE FAMILY PROTEIN"/>
    <property type="match status" value="1"/>
</dbReference>
<evidence type="ECO:0000313" key="4">
    <source>
        <dbReference type="Proteomes" id="UP000591735"/>
    </source>
</evidence>
<sequence length="265" mass="28963">MKTLARTVLPLALCVSGTVFAQGSSTAPSLQLPGSAPTMSQLSAVSPALADYTENLLLDEVWDREGLSARDRSVVTVAALISRNQQVEMPYHIRFALDNGVTPAELSEIVTHLAFYSGWPNAMSAVAVASDVFEERGITRDQLPEISPELLPLDKEAEAKRQAFVDDKFGEVSPGVVHYTTEALFLDLWLRPGLEPRDRSLVTVSALIAAGKVEQVPFHLNKAMDNGLSREQAQEVLTHLAFYAGWPNVFSAMPVVKDVFAQREE</sequence>
<feature type="domain" description="Carboxymuconolactone decarboxylase-like" evidence="2">
    <location>
        <begin position="174"/>
        <end position="258"/>
    </location>
</feature>
<comment type="caution">
    <text evidence="3">The sequence shown here is derived from an EMBL/GenBank/DDBJ whole genome shotgun (WGS) entry which is preliminary data.</text>
</comment>
<keyword evidence="1" id="KW-0732">Signal</keyword>
<proteinExistence type="predicted"/>
<dbReference type="EMBL" id="JACHFE010000002">
    <property type="protein sequence ID" value="MBB5320514.1"/>
    <property type="molecule type" value="Genomic_DNA"/>
</dbReference>
<dbReference type="InterPro" id="IPR029032">
    <property type="entry name" value="AhpD-like"/>
</dbReference>
<accession>A0A840U472</accession>
<dbReference type="Gene3D" id="1.20.1290.10">
    <property type="entry name" value="AhpD-like"/>
    <property type="match status" value="1"/>
</dbReference>
<reference evidence="3 4" key="1">
    <citation type="submission" date="2020-08" db="EMBL/GenBank/DDBJ databases">
        <title>Genomic Encyclopedia of Type Strains, Phase IV (KMG-IV): sequencing the most valuable type-strain genomes for metagenomic binning, comparative biology and taxonomic classification.</title>
        <authorList>
            <person name="Goeker M."/>
        </authorList>
    </citation>
    <scope>NUCLEOTIDE SEQUENCE [LARGE SCALE GENOMIC DNA]</scope>
    <source>
        <strain evidence="3 4">DSM 22359</strain>
    </source>
</reference>
<dbReference type="GO" id="GO:0047575">
    <property type="term" value="F:4-carboxymuconolactone decarboxylase activity"/>
    <property type="evidence" value="ECO:0007669"/>
    <property type="project" value="UniProtKB-EC"/>
</dbReference>
<evidence type="ECO:0000313" key="3">
    <source>
        <dbReference type="EMBL" id="MBB5320514.1"/>
    </source>
</evidence>
<dbReference type="PANTHER" id="PTHR33570:SF9">
    <property type="entry name" value="BLL4600 PROTEIN"/>
    <property type="match status" value="1"/>
</dbReference>